<evidence type="ECO:0000313" key="1">
    <source>
        <dbReference type="EMBL" id="AUO14901.1"/>
    </source>
</evidence>
<accession>A0A2I6SBF7</accession>
<name>A0A2I6SBF7_9VIRU</name>
<organism evidence="1">
    <name type="scientific">White spot syndrome virus</name>
    <dbReference type="NCBI Taxonomy" id="342409"/>
    <lineage>
        <taxon>Viruses</taxon>
        <taxon>Viruses incertae sedis</taxon>
        <taxon>Naldaviricetes</taxon>
        <taxon>Nimaviridae</taxon>
        <taxon>Whispovirus</taxon>
    </lineage>
</organism>
<proteinExistence type="predicted"/>
<reference evidence="1" key="1">
    <citation type="submission" date="2017-12" db="EMBL/GenBank/DDBJ databases">
        <authorList>
            <person name="Katneni V.K."/>
            <person name="Shekhar M.S."/>
            <person name="Otta S.K."/>
            <person name="Karthic K."/>
            <person name="Jangam A.K."/>
            <person name="Gopikrishna G."/>
            <person name="Vijayan K.K."/>
        </authorList>
    </citation>
    <scope>NUCLEOTIDE SEQUENCE [LARGE SCALE GENOMIC DNA]</scope>
    <source>
        <strain evidence="1">IN_AP4RU</strain>
    </source>
</reference>
<dbReference type="EMBL" id="MG702567">
    <property type="protein sequence ID" value="AUO14901.1"/>
    <property type="molecule type" value="Genomic_DNA"/>
</dbReference>
<sequence length="70" mass="7877">MNMYERYDASLFDVVKKPSKYSFPGFTSDGSVVLSTSTSDCENVLSCLKKRIEKDKMSAKNSGSFIRMYG</sequence>
<protein>
    <submittedName>
        <fullName evidence="1">WSSV026</fullName>
    </submittedName>
</protein>
<reference evidence="1" key="2">
    <citation type="journal article" date="2018" name="Genome Announc.">
        <title>First Report of a Complete Genome Sequence of White spot syndrome virus from India.</title>
        <authorList>
            <person name="Vinaya Kumar K."/>
            <person name="Shekhar M.S."/>
            <person name="Otta S.K."/>
            <person name="Karthic K."/>
            <person name="Ashok Kumar J."/>
            <person name="Gopikrishna G."/>
            <person name="Vijayan K.K."/>
        </authorList>
    </citation>
    <scope>NUCLEOTIDE SEQUENCE</scope>
    <source>
        <strain evidence="1">IN_AP4RU</strain>
    </source>
</reference>
<dbReference type="Proteomes" id="UP000267352">
    <property type="component" value="Segment"/>
</dbReference>